<sequence>MPRAGWQGLASDPAIRFTVEHVDIDGDRAVIRWRITGTENYRGVNLMRVRDGKIVEALRYGKRPQQAVSSRRVVPCSADPRQTANATVTGHPRNSRNVSDSPKPTQQPPQEPSSAPVPPTVPTS</sequence>
<dbReference type="EMBL" id="CP000431">
    <property type="protein sequence ID" value="ABG92462.1"/>
    <property type="molecule type" value="Genomic_DNA"/>
</dbReference>
<feature type="region of interest" description="Disordered" evidence="1">
    <location>
        <begin position="62"/>
        <end position="124"/>
    </location>
</feature>
<dbReference type="RefSeq" id="WP_011593880.1">
    <property type="nucleotide sequence ID" value="NC_008268.1"/>
</dbReference>
<organism evidence="3 4">
    <name type="scientific">Rhodococcus jostii (strain RHA1)</name>
    <dbReference type="NCBI Taxonomy" id="101510"/>
    <lineage>
        <taxon>Bacteria</taxon>
        <taxon>Bacillati</taxon>
        <taxon>Actinomycetota</taxon>
        <taxon>Actinomycetes</taxon>
        <taxon>Mycobacteriales</taxon>
        <taxon>Nocardiaceae</taxon>
        <taxon>Rhodococcus</taxon>
    </lineage>
</organism>
<dbReference type="PATRIC" id="fig|101510.16.peg.654"/>
<dbReference type="Proteomes" id="UP000008710">
    <property type="component" value="Chromosome"/>
</dbReference>
<gene>
    <name evidence="3" type="ordered locus">RHA1_ro00627</name>
</gene>
<protein>
    <recommendedName>
        <fullName evidence="2">SnoaL-like domain-containing protein</fullName>
    </recommendedName>
</protein>
<feature type="compositionally biased region" description="Pro residues" evidence="1">
    <location>
        <begin position="105"/>
        <end position="124"/>
    </location>
</feature>
<feature type="domain" description="SnoaL-like" evidence="2">
    <location>
        <begin position="3"/>
        <end position="56"/>
    </location>
</feature>
<name>Q0SJ24_RHOJR</name>
<dbReference type="InterPro" id="IPR032710">
    <property type="entry name" value="NTF2-like_dom_sf"/>
</dbReference>
<evidence type="ECO:0000313" key="3">
    <source>
        <dbReference type="EMBL" id="ABG92462.1"/>
    </source>
</evidence>
<proteinExistence type="predicted"/>
<dbReference type="Gene3D" id="3.10.450.50">
    <property type="match status" value="1"/>
</dbReference>
<dbReference type="InterPro" id="IPR037401">
    <property type="entry name" value="SnoaL-like"/>
</dbReference>
<dbReference type="KEGG" id="rha:RHA1_ro00627"/>
<dbReference type="Pfam" id="PF12680">
    <property type="entry name" value="SnoaL_2"/>
    <property type="match status" value="1"/>
</dbReference>
<evidence type="ECO:0000313" key="4">
    <source>
        <dbReference type="Proteomes" id="UP000008710"/>
    </source>
</evidence>
<evidence type="ECO:0000256" key="1">
    <source>
        <dbReference type="SAM" id="MobiDB-lite"/>
    </source>
</evidence>
<dbReference type="HOGENOM" id="CLU_2002108_0_0_11"/>
<dbReference type="SUPFAM" id="SSF54427">
    <property type="entry name" value="NTF2-like"/>
    <property type="match status" value="1"/>
</dbReference>
<accession>Q0SJ24</accession>
<evidence type="ECO:0000259" key="2">
    <source>
        <dbReference type="Pfam" id="PF12680"/>
    </source>
</evidence>
<dbReference type="eggNOG" id="COG3631">
    <property type="taxonomic scope" value="Bacteria"/>
</dbReference>
<reference evidence="4" key="1">
    <citation type="journal article" date="2006" name="Proc. Natl. Acad. Sci. U.S.A.">
        <title>The complete genome of Rhodococcus sp. RHA1 provides insights into a catabolic powerhouse.</title>
        <authorList>
            <person name="McLeod M.P."/>
            <person name="Warren R.L."/>
            <person name="Hsiao W.W.L."/>
            <person name="Araki N."/>
            <person name="Myhre M."/>
            <person name="Fernandes C."/>
            <person name="Miyazawa D."/>
            <person name="Wong W."/>
            <person name="Lillquist A.L."/>
            <person name="Wang D."/>
            <person name="Dosanjh M."/>
            <person name="Hara H."/>
            <person name="Petrescu A."/>
            <person name="Morin R.D."/>
            <person name="Yang G."/>
            <person name="Stott J.M."/>
            <person name="Schein J.E."/>
            <person name="Shin H."/>
            <person name="Smailus D."/>
            <person name="Siddiqui A.S."/>
            <person name="Marra M.A."/>
            <person name="Jones S.J.M."/>
            <person name="Holt R."/>
            <person name="Brinkman F.S.L."/>
            <person name="Miyauchi K."/>
            <person name="Fukuda M."/>
            <person name="Davies J.E."/>
            <person name="Mohn W.W."/>
            <person name="Eltis L.D."/>
        </authorList>
    </citation>
    <scope>NUCLEOTIDE SEQUENCE [LARGE SCALE GENOMIC DNA]</scope>
    <source>
        <strain evidence="4">RHA1</strain>
    </source>
</reference>
<dbReference type="AlphaFoldDB" id="Q0SJ24"/>